<dbReference type="Proteomes" id="UP000237347">
    <property type="component" value="Unassembled WGS sequence"/>
</dbReference>
<name>A0AAW0LF54_QUESU</name>
<evidence type="ECO:0000313" key="3">
    <source>
        <dbReference type="EMBL" id="KAK7849820.1"/>
    </source>
</evidence>
<comment type="caution">
    <text evidence="3">The sequence shown here is derived from an EMBL/GenBank/DDBJ whole genome shotgun (WGS) entry which is preliminary data.</text>
</comment>
<proteinExistence type="predicted"/>
<gene>
    <name evidence="3" type="ORF">CFP56_002299</name>
</gene>
<accession>A0AAW0LF54</accession>
<sequence length="120" mass="13619">MRVKVAIPLSKLIRRGGFVARSDGQRSWVTFKYERLPMFCHWCGLLGHDLKHCAQYFGLTKNGDKVICQYGEWLKSTGSHPRSPLKKESTHTGLNRGDDDVDRRRPSSNEGRAAAEDDES</sequence>
<protein>
    <recommendedName>
        <fullName evidence="2">Zinc knuckle CX2CX4HX4C domain-containing protein</fullName>
    </recommendedName>
</protein>
<dbReference type="Pfam" id="PF14392">
    <property type="entry name" value="zf-CCHC_4"/>
    <property type="match status" value="1"/>
</dbReference>
<evidence type="ECO:0000256" key="1">
    <source>
        <dbReference type="SAM" id="MobiDB-lite"/>
    </source>
</evidence>
<organism evidence="3 4">
    <name type="scientific">Quercus suber</name>
    <name type="common">Cork oak</name>
    <dbReference type="NCBI Taxonomy" id="58331"/>
    <lineage>
        <taxon>Eukaryota</taxon>
        <taxon>Viridiplantae</taxon>
        <taxon>Streptophyta</taxon>
        <taxon>Embryophyta</taxon>
        <taxon>Tracheophyta</taxon>
        <taxon>Spermatophyta</taxon>
        <taxon>Magnoliopsida</taxon>
        <taxon>eudicotyledons</taxon>
        <taxon>Gunneridae</taxon>
        <taxon>Pentapetalae</taxon>
        <taxon>rosids</taxon>
        <taxon>fabids</taxon>
        <taxon>Fagales</taxon>
        <taxon>Fagaceae</taxon>
        <taxon>Quercus</taxon>
    </lineage>
</organism>
<dbReference type="InterPro" id="IPR025836">
    <property type="entry name" value="Zn_knuckle_CX2CX4HX4C"/>
</dbReference>
<evidence type="ECO:0000259" key="2">
    <source>
        <dbReference type="Pfam" id="PF14392"/>
    </source>
</evidence>
<evidence type="ECO:0000313" key="4">
    <source>
        <dbReference type="Proteomes" id="UP000237347"/>
    </source>
</evidence>
<reference evidence="3 4" key="1">
    <citation type="journal article" date="2018" name="Sci. Data">
        <title>The draft genome sequence of cork oak.</title>
        <authorList>
            <person name="Ramos A.M."/>
            <person name="Usie A."/>
            <person name="Barbosa P."/>
            <person name="Barros P.M."/>
            <person name="Capote T."/>
            <person name="Chaves I."/>
            <person name="Simoes F."/>
            <person name="Abreu I."/>
            <person name="Carrasquinho I."/>
            <person name="Faro C."/>
            <person name="Guimaraes J.B."/>
            <person name="Mendonca D."/>
            <person name="Nobrega F."/>
            <person name="Rodrigues L."/>
            <person name="Saibo N.J.M."/>
            <person name="Varela M.C."/>
            <person name="Egas C."/>
            <person name="Matos J."/>
            <person name="Miguel C.M."/>
            <person name="Oliveira M.M."/>
            <person name="Ricardo C.P."/>
            <person name="Goncalves S."/>
        </authorList>
    </citation>
    <scope>NUCLEOTIDE SEQUENCE [LARGE SCALE GENOMIC DNA]</scope>
    <source>
        <strain evidence="4">cv. HL8</strain>
    </source>
</reference>
<feature type="compositionally biased region" description="Basic and acidic residues" evidence="1">
    <location>
        <begin position="85"/>
        <end position="107"/>
    </location>
</feature>
<keyword evidence="4" id="KW-1185">Reference proteome</keyword>
<feature type="domain" description="Zinc knuckle CX2CX4HX4C" evidence="2">
    <location>
        <begin position="20"/>
        <end position="54"/>
    </location>
</feature>
<dbReference type="AlphaFoldDB" id="A0AAW0LF54"/>
<dbReference type="EMBL" id="PKMF04000108">
    <property type="protein sequence ID" value="KAK7849820.1"/>
    <property type="molecule type" value="Genomic_DNA"/>
</dbReference>
<feature type="region of interest" description="Disordered" evidence="1">
    <location>
        <begin position="75"/>
        <end position="120"/>
    </location>
</feature>